<evidence type="ECO:0000256" key="1">
    <source>
        <dbReference type="SAM" id="MobiDB-lite"/>
    </source>
</evidence>
<dbReference type="EMBL" id="CM007898">
    <property type="protein sequence ID" value="OTG16056.1"/>
    <property type="molecule type" value="Genomic_DNA"/>
</dbReference>
<sequence>MFAGDTTTPLTHTRSSSLSRYLLRRRSRWCWQLPAVFVPTTPDETPHTLHLPITHLSRAHDYLRENPDHLHCRRGSDDDLTAETSWLAAGHGSSLLLFQTCTVVVADTVATTVIPPFLANFCNDDDADVWFNYNSNFYVFGQIWLRCRFRFCLDVRVRYESTQLRFVSNPVDSVNTGVNSGQHRSNRSTAVNSQPGMS</sequence>
<name>A0A251TZQ1_HELAN</name>
<dbReference type="Gramene" id="mRNA:HanXRQr2_Chr06g0273591">
    <property type="protein sequence ID" value="mRNA:HanXRQr2_Chr06g0273591"/>
    <property type="gene ID" value="HanXRQr2_Chr06g0273591"/>
</dbReference>
<organism evidence="3 4">
    <name type="scientific">Helianthus annuus</name>
    <name type="common">Common sunflower</name>
    <dbReference type="NCBI Taxonomy" id="4232"/>
    <lineage>
        <taxon>Eukaryota</taxon>
        <taxon>Viridiplantae</taxon>
        <taxon>Streptophyta</taxon>
        <taxon>Embryophyta</taxon>
        <taxon>Tracheophyta</taxon>
        <taxon>Spermatophyta</taxon>
        <taxon>Magnoliopsida</taxon>
        <taxon>eudicotyledons</taxon>
        <taxon>Gunneridae</taxon>
        <taxon>Pentapetalae</taxon>
        <taxon>asterids</taxon>
        <taxon>campanulids</taxon>
        <taxon>Asterales</taxon>
        <taxon>Asteraceae</taxon>
        <taxon>Asteroideae</taxon>
        <taxon>Heliantheae alliance</taxon>
        <taxon>Heliantheae</taxon>
        <taxon>Helianthus</taxon>
    </lineage>
</organism>
<protein>
    <submittedName>
        <fullName evidence="3">Uncharacterized protein</fullName>
    </submittedName>
</protein>
<reference evidence="2" key="3">
    <citation type="submission" date="2020-06" db="EMBL/GenBank/DDBJ databases">
        <title>Helianthus annuus Genome sequencing and assembly Release 2.</title>
        <authorList>
            <person name="Gouzy J."/>
            <person name="Langlade N."/>
            <person name="Munos S."/>
        </authorList>
    </citation>
    <scope>NUCLEOTIDE SEQUENCE</scope>
    <source>
        <tissue evidence="2">Leaves</tissue>
    </source>
</reference>
<dbReference type="EMBL" id="MNCJ02000321">
    <property type="protein sequence ID" value="KAF5803627.1"/>
    <property type="molecule type" value="Genomic_DNA"/>
</dbReference>
<reference evidence="2 4" key="1">
    <citation type="journal article" date="2017" name="Nature">
        <title>The sunflower genome provides insights into oil metabolism, flowering and Asterid evolution.</title>
        <authorList>
            <person name="Badouin H."/>
            <person name="Gouzy J."/>
            <person name="Grassa C.J."/>
            <person name="Murat F."/>
            <person name="Staton S.E."/>
            <person name="Cottret L."/>
            <person name="Lelandais-Briere C."/>
            <person name="Owens G.L."/>
            <person name="Carrere S."/>
            <person name="Mayjonade B."/>
            <person name="Legrand L."/>
            <person name="Gill N."/>
            <person name="Kane N.C."/>
            <person name="Bowers J.E."/>
            <person name="Hubner S."/>
            <person name="Bellec A."/>
            <person name="Berard A."/>
            <person name="Berges H."/>
            <person name="Blanchet N."/>
            <person name="Boniface M.C."/>
            <person name="Brunel D."/>
            <person name="Catrice O."/>
            <person name="Chaidir N."/>
            <person name="Claudel C."/>
            <person name="Donnadieu C."/>
            <person name="Faraut T."/>
            <person name="Fievet G."/>
            <person name="Helmstetter N."/>
            <person name="King M."/>
            <person name="Knapp S.J."/>
            <person name="Lai Z."/>
            <person name="Le Paslier M.C."/>
            <person name="Lippi Y."/>
            <person name="Lorenzon L."/>
            <person name="Mandel J.R."/>
            <person name="Marage G."/>
            <person name="Marchand G."/>
            <person name="Marquand E."/>
            <person name="Bret-Mestries E."/>
            <person name="Morien E."/>
            <person name="Nambeesan S."/>
            <person name="Nguyen T."/>
            <person name="Pegot-Espagnet P."/>
            <person name="Pouilly N."/>
            <person name="Raftis F."/>
            <person name="Sallet E."/>
            <person name="Schiex T."/>
            <person name="Thomas J."/>
            <person name="Vandecasteele C."/>
            <person name="Vares D."/>
            <person name="Vear F."/>
            <person name="Vautrin S."/>
            <person name="Crespi M."/>
            <person name="Mangin B."/>
            <person name="Burke J.M."/>
            <person name="Salse J."/>
            <person name="Munos S."/>
            <person name="Vincourt P."/>
            <person name="Rieseberg L.H."/>
            <person name="Langlade N.B."/>
        </authorList>
    </citation>
    <scope>NUCLEOTIDE SEQUENCE [LARGE SCALE GENOMIC DNA]</scope>
    <source>
        <strain evidence="4">cv. SF193</strain>
        <tissue evidence="2">Leaves</tissue>
    </source>
</reference>
<dbReference type="InParanoid" id="A0A251TZQ1"/>
<evidence type="ECO:0000313" key="3">
    <source>
        <dbReference type="EMBL" id="OTG16056.1"/>
    </source>
</evidence>
<reference evidence="3" key="2">
    <citation type="submission" date="2017-02" db="EMBL/GenBank/DDBJ databases">
        <title>Sunflower complete genome.</title>
        <authorList>
            <person name="Langlade N."/>
            <person name="Munos S."/>
        </authorList>
    </citation>
    <scope>NUCLEOTIDE SEQUENCE [LARGE SCALE GENOMIC DNA]</scope>
    <source>
        <tissue evidence="3">Leaves</tissue>
    </source>
</reference>
<dbReference type="Proteomes" id="UP000215914">
    <property type="component" value="Chromosome 9"/>
</dbReference>
<evidence type="ECO:0000313" key="4">
    <source>
        <dbReference type="Proteomes" id="UP000215914"/>
    </source>
</evidence>
<proteinExistence type="predicted"/>
<feature type="region of interest" description="Disordered" evidence="1">
    <location>
        <begin position="176"/>
        <end position="198"/>
    </location>
</feature>
<evidence type="ECO:0000313" key="2">
    <source>
        <dbReference type="EMBL" id="KAF5803627.1"/>
    </source>
</evidence>
<accession>A0A251TZQ1</accession>
<keyword evidence="4" id="KW-1185">Reference proteome</keyword>
<dbReference type="AlphaFoldDB" id="A0A251TZQ1"/>
<gene>
    <name evidence="3" type="ORF">HannXRQ_Chr09g0267221</name>
    <name evidence="2" type="ORF">HanXRQr2_Chr06g0273591</name>
</gene>